<dbReference type="PANTHER" id="PTHR31752">
    <property type="entry name" value="AUXIN EFFLUX CARRIER COMPONENT 1B-RELATED"/>
    <property type="match status" value="1"/>
</dbReference>
<evidence type="ECO:0000256" key="3">
    <source>
        <dbReference type="ARBA" id="ARBA00022448"/>
    </source>
</evidence>
<dbReference type="AlphaFoldDB" id="A0AAW2LVY7"/>
<keyword evidence="7" id="KW-0927">Auxin signaling pathway</keyword>
<evidence type="ECO:0000256" key="4">
    <source>
        <dbReference type="ARBA" id="ARBA00022692"/>
    </source>
</evidence>
<protein>
    <submittedName>
        <fullName evidence="9">Auxin efflux carrier component 6</fullName>
    </submittedName>
</protein>
<dbReference type="GO" id="GO:0005886">
    <property type="term" value="C:plasma membrane"/>
    <property type="evidence" value="ECO:0007669"/>
    <property type="project" value="TreeGrafter"/>
</dbReference>
<reference evidence="9" key="2">
    <citation type="journal article" date="2024" name="Plant">
        <title>Genomic evolution and insights into agronomic trait innovations of Sesamum species.</title>
        <authorList>
            <person name="Miao H."/>
            <person name="Wang L."/>
            <person name="Qu L."/>
            <person name="Liu H."/>
            <person name="Sun Y."/>
            <person name="Le M."/>
            <person name="Wang Q."/>
            <person name="Wei S."/>
            <person name="Zheng Y."/>
            <person name="Lin W."/>
            <person name="Duan Y."/>
            <person name="Cao H."/>
            <person name="Xiong S."/>
            <person name="Wang X."/>
            <person name="Wei L."/>
            <person name="Li C."/>
            <person name="Ma Q."/>
            <person name="Ju M."/>
            <person name="Zhao R."/>
            <person name="Li G."/>
            <person name="Mu C."/>
            <person name="Tian Q."/>
            <person name="Mei H."/>
            <person name="Zhang T."/>
            <person name="Gao T."/>
            <person name="Zhang H."/>
        </authorList>
    </citation>
    <scope>NUCLEOTIDE SEQUENCE</scope>
    <source>
        <strain evidence="9">G01</strain>
    </source>
</reference>
<comment type="similarity">
    <text evidence="2">Belongs to the auxin efflux carrier (TC 2.A.69.1) family.</text>
</comment>
<comment type="subcellular location">
    <subcellularLocation>
        <location evidence="1">Membrane</location>
        <topology evidence="1">Multi-pass membrane protein</topology>
    </subcellularLocation>
</comment>
<organism evidence="9">
    <name type="scientific">Sesamum angustifolium</name>
    <dbReference type="NCBI Taxonomy" id="2727405"/>
    <lineage>
        <taxon>Eukaryota</taxon>
        <taxon>Viridiplantae</taxon>
        <taxon>Streptophyta</taxon>
        <taxon>Embryophyta</taxon>
        <taxon>Tracheophyta</taxon>
        <taxon>Spermatophyta</taxon>
        <taxon>Magnoliopsida</taxon>
        <taxon>eudicotyledons</taxon>
        <taxon>Gunneridae</taxon>
        <taxon>Pentapetalae</taxon>
        <taxon>asterids</taxon>
        <taxon>lamiids</taxon>
        <taxon>Lamiales</taxon>
        <taxon>Pedaliaceae</taxon>
        <taxon>Sesamum</taxon>
    </lineage>
</organism>
<dbReference type="GO" id="GO:0005783">
    <property type="term" value="C:endoplasmic reticulum"/>
    <property type="evidence" value="ECO:0007669"/>
    <property type="project" value="TreeGrafter"/>
</dbReference>
<feature type="transmembrane region" description="Helical" evidence="8">
    <location>
        <begin position="7"/>
        <end position="28"/>
    </location>
</feature>
<dbReference type="InterPro" id="IPR051107">
    <property type="entry name" value="Auxin_Efflux_Carrier"/>
</dbReference>
<dbReference type="GO" id="GO:0009926">
    <property type="term" value="P:auxin polar transport"/>
    <property type="evidence" value="ECO:0007669"/>
    <property type="project" value="TreeGrafter"/>
</dbReference>
<evidence type="ECO:0000256" key="5">
    <source>
        <dbReference type="ARBA" id="ARBA00022989"/>
    </source>
</evidence>
<dbReference type="GO" id="GO:0009734">
    <property type="term" value="P:auxin-activated signaling pathway"/>
    <property type="evidence" value="ECO:0007669"/>
    <property type="project" value="UniProtKB-KW"/>
</dbReference>
<accession>A0AAW2LVY7</accession>
<reference evidence="9" key="1">
    <citation type="submission" date="2020-06" db="EMBL/GenBank/DDBJ databases">
        <authorList>
            <person name="Li T."/>
            <person name="Hu X."/>
            <person name="Zhang T."/>
            <person name="Song X."/>
            <person name="Zhang H."/>
            <person name="Dai N."/>
            <person name="Sheng W."/>
            <person name="Hou X."/>
            <person name="Wei L."/>
        </authorList>
    </citation>
    <scope>NUCLEOTIDE SEQUENCE</scope>
    <source>
        <strain evidence="9">G01</strain>
        <tissue evidence="9">Leaf</tissue>
    </source>
</reference>
<evidence type="ECO:0000256" key="7">
    <source>
        <dbReference type="ARBA" id="ARBA00023294"/>
    </source>
</evidence>
<gene>
    <name evidence="9" type="ORF">Sangu_1947800</name>
</gene>
<keyword evidence="5 8" id="KW-1133">Transmembrane helix</keyword>
<sequence length="291" mass="32132">MISGGDFYKVMCAMVPLYFAMLVAYASVKWWKIFSAEQCSGINRFVAVFAVPVLSFHFISQNNPYQMDTKFILADTLSKAFVLSLLSIWCIFKGSWIGSSLFSQFPLCPTLWYTLLLVLFEYRAATILIQTRFPGPTAAAITKFHIDNDVISLDGRDPLCTDSEVDDNGRIHVRIRRSTSSAPPSSSMGLTPRASNLSNAEIFSINTPHEFGFGHRPVSPRLSGYASSDAYSLQPTPRASNFNELDLIASMSPTTGKVFRQPSPAVKMVWESPVEGQGFRDDVGGPTKIGL</sequence>
<dbReference type="Pfam" id="PF03547">
    <property type="entry name" value="Mem_trans"/>
    <property type="match status" value="1"/>
</dbReference>
<keyword evidence="4 8" id="KW-0812">Transmembrane</keyword>
<dbReference type="GO" id="GO:0010329">
    <property type="term" value="F:auxin efflux transmembrane transporter activity"/>
    <property type="evidence" value="ECO:0007669"/>
    <property type="project" value="TreeGrafter"/>
</dbReference>
<dbReference type="EMBL" id="JACGWK010000012">
    <property type="protein sequence ID" value="KAL0323285.1"/>
    <property type="molecule type" value="Genomic_DNA"/>
</dbReference>
<comment type="caution">
    <text evidence="9">The sequence shown here is derived from an EMBL/GenBank/DDBJ whole genome shotgun (WGS) entry which is preliminary data.</text>
</comment>
<evidence type="ECO:0000256" key="8">
    <source>
        <dbReference type="SAM" id="Phobius"/>
    </source>
</evidence>
<dbReference type="InterPro" id="IPR004776">
    <property type="entry name" value="Mem_transp_PIN-like"/>
</dbReference>
<feature type="transmembrane region" description="Helical" evidence="8">
    <location>
        <begin position="40"/>
        <end position="59"/>
    </location>
</feature>
<evidence type="ECO:0000256" key="2">
    <source>
        <dbReference type="ARBA" id="ARBA00009177"/>
    </source>
</evidence>
<name>A0AAW2LVY7_9LAMI</name>
<evidence type="ECO:0000313" key="9">
    <source>
        <dbReference type="EMBL" id="KAL0323285.1"/>
    </source>
</evidence>
<proteinExistence type="inferred from homology"/>
<evidence type="ECO:0000256" key="1">
    <source>
        <dbReference type="ARBA" id="ARBA00004141"/>
    </source>
</evidence>
<evidence type="ECO:0000256" key="6">
    <source>
        <dbReference type="ARBA" id="ARBA00023136"/>
    </source>
</evidence>
<feature type="transmembrane region" description="Helical" evidence="8">
    <location>
        <begin position="80"/>
        <end position="98"/>
    </location>
</feature>
<dbReference type="PANTHER" id="PTHR31752:SF56">
    <property type="entry name" value="AUXIN EFFLUX CARRIER COMPONENT 6"/>
    <property type="match status" value="1"/>
</dbReference>
<keyword evidence="3" id="KW-0813">Transport</keyword>
<keyword evidence="6 8" id="KW-0472">Membrane</keyword>